<keyword evidence="1" id="KW-0862">Zinc</keyword>
<reference evidence="4" key="1">
    <citation type="submission" date="2025-08" db="UniProtKB">
        <authorList>
            <consortium name="RefSeq"/>
        </authorList>
    </citation>
    <scope>IDENTIFICATION</scope>
</reference>
<keyword evidence="1" id="KW-0479">Metal-binding</keyword>
<dbReference type="PROSITE" id="PS50158">
    <property type="entry name" value="ZF_CCHC"/>
    <property type="match status" value="1"/>
</dbReference>
<evidence type="ECO:0000256" key="1">
    <source>
        <dbReference type="PROSITE-ProRule" id="PRU00047"/>
    </source>
</evidence>
<proteinExistence type="predicted"/>
<dbReference type="GeneID" id="120255255"/>
<gene>
    <name evidence="4" type="primary">LOC120255255</name>
</gene>
<dbReference type="GO" id="GO:0008270">
    <property type="term" value="F:zinc ion binding"/>
    <property type="evidence" value="ECO:0007669"/>
    <property type="project" value="UniProtKB-KW"/>
</dbReference>
<dbReference type="AlphaFoldDB" id="A0AB40AW36"/>
<dbReference type="GO" id="GO:0003676">
    <property type="term" value="F:nucleic acid binding"/>
    <property type="evidence" value="ECO:0007669"/>
    <property type="project" value="InterPro"/>
</dbReference>
<feature type="domain" description="CCHC-type" evidence="2">
    <location>
        <begin position="220"/>
        <end position="234"/>
    </location>
</feature>
<dbReference type="Proteomes" id="UP001515500">
    <property type="component" value="Unplaced"/>
</dbReference>
<dbReference type="Pfam" id="PF14111">
    <property type="entry name" value="DUF4283"/>
    <property type="match status" value="1"/>
</dbReference>
<dbReference type="InterPro" id="IPR025558">
    <property type="entry name" value="DUF4283"/>
</dbReference>
<dbReference type="InterPro" id="IPR040256">
    <property type="entry name" value="At4g02000-like"/>
</dbReference>
<dbReference type="Pfam" id="PF14392">
    <property type="entry name" value="zf-CCHC_4"/>
    <property type="match status" value="1"/>
</dbReference>
<organism evidence="3 4">
    <name type="scientific">Dioscorea cayennensis subsp. rotundata</name>
    <name type="common">White Guinea yam</name>
    <name type="synonym">Dioscorea rotundata</name>
    <dbReference type="NCBI Taxonomy" id="55577"/>
    <lineage>
        <taxon>Eukaryota</taxon>
        <taxon>Viridiplantae</taxon>
        <taxon>Streptophyta</taxon>
        <taxon>Embryophyta</taxon>
        <taxon>Tracheophyta</taxon>
        <taxon>Spermatophyta</taxon>
        <taxon>Magnoliopsida</taxon>
        <taxon>Liliopsida</taxon>
        <taxon>Dioscoreales</taxon>
        <taxon>Dioscoreaceae</taxon>
        <taxon>Dioscorea</taxon>
    </lineage>
</organism>
<dbReference type="PANTHER" id="PTHR31286:SF180">
    <property type="entry name" value="OS10G0362600 PROTEIN"/>
    <property type="match status" value="1"/>
</dbReference>
<keyword evidence="3" id="KW-1185">Reference proteome</keyword>
<dbReference type="RefSeq" id="XP_039119052.1">
    <property type="nucleotide sequence ID" value="XM_039263118.1"/>
</dbReference>
<evidence type="ECO:0000313" key="4">
    <source>
        <dbReference type="RefSeq" id="XP_039119052.1"/>
    </source>
</evidence>
<sequence>MASGDRQLAFPAPGKPKSWAQIASGLCRSSDNSPLHNEQILAKLKVTTTDFIRLDSDAINRARMKFQHALYGKLFGKTPNFDQVKSELLAKWSSFGKVSISYLPNGFLLIRCPSQACMQRILLDGPWSVNGIILQLSPWKPYFEPTFPSSAPLLSGCNSTTFPLSFGGIDEFTNSLSRSKYARICVEIDLSKPLSRGFWIGDDLHRVFVVVQYERLPTFCYMCGMIGHGSNSCP</sequence>
<name>A0AB40AW36_DIOCR</name>
<evidence type="ECO:0000259" key="2">
    <source>
        <dbReference type="PROSITE" id="PS50158"/>
    </source>
</evidence>
<dbReference type="InterPro" id="IPR025836">
    <property type="entry name" value="Zn_knuckle_CX2CX4HX4C"/>
</dbReference>
<evidence type="ECO:0000313" key="3">
    <source>
        <dbReference type="Proteomes" id="UP001515500"/>
    </source>
</evidence>
<dbReference type="InterPro" id="IPR001878">
    <property type="entry name" value="Znf_CCHC"/>
</dbReference>
<dbReference type="PANTHER" id="PTHR31286">
    <property type="entry name" value="GLYCINE-RICH CELL WALL STRUCTURAL PROTEIN 1.8-LIKE"/>
    <property type="match status" value="1"/>
</dbReference>
<accession>A0AB40AW36</accession>
<protein>
    <submittedName>
        <fullName evidence="4">Uncharacterized protein LOC120255255</fullName>
    </submittedName>
</protein>
<keyword evidence="1" id="KW-0863">Zinc-finger</keyword>